<dbReference type="InterPro" id="IPR001367">
    <property type="entry name" value="Fe_dep_repressor"/>
</dbReference>
<organism evidence="6 7">
    <name type="scientific">Aceticella autotrophica</name>
    <dbReference type="NCBI Taxonomy" id="2755338"/>
    <lineage>
        <taxon>Bacteria</taxon>
        <taxon>Bacillati</taxon>
        <taxon>Bacillota</taxon>
        <taxon>Clostridia</taxon>
        <taxon>Thermoanaerobacterales</taxon>
        <taxon>Thermoanaerobacteraceae</taxon>
        <taxon>Aceticella</taxon>
    </lineage>
</organism>
<dbReference type="PANTHER" id="PTHR33238:SF7">
    <property type="entry name" value="IRON-DEPENDENT TRANSCRIPTIONAL REGULATOR"/>
    <property type="match status" value="1"/>
</dbReference>
<keyword evidence="7" id="KW-1185">Reference proteome</keyword>
<dbReference type="GO" id="GO:0003700">
    <property type="term" value="F:DNA-binding transcription factor activity"/>
    <property type="evidence" value="ECO:0007669"/>
    <property type="project" value="InterPro"/>
</dbReference>
<proteinExistence type="inferred from homology"/>
<dbReference type="AlphaFoldDB" id="A0A975AX24"/>
<dbReference type="Proteomes" id="UP000671913">
    <property type="component" value="Chromosome"/>
</dbReference>
<feature type="domain" description="HTH dtxR-type" evidence="5">
    <location>
        <begin position="23"/>
        <end position="84"/>
    </location>
</feature>
<dbReference type="GO" id="GO:0046914">
    <property type="term" value="F:transition metal ion binding"/>
    <property type="evidence" value="ECO:0007669"/>
    <property type="project" value="InterPro"/>
</dbReference>
<dbReference type="InterPro" id="IPR036390">
    <property type="entry name" value="WH_DNA-bd_sf"/>
</dbReference>
<keyword evidence="4" id="KW-0804">Transcription</keyword>
<dbReference type="Gene3D" id="1.10.60.10">
    <property type="entry name" value="Iron dependent repressor, metal binding and dimerisation domain"/>
    <property type="match status" value="1"/>
</dbReference>
<dbReference type="SMART" id="SM00529">
    <property type="entry name" value="HTH_DTXR"/>
    <property type="match status" value="1"/>
</dbReference>
<dbReference type="InterPro" id="IPR022689">
    <property type="entry name" value="Iron_dep_repressor"/>
</dbReference>
<evidence type="ECO:0000256" key="4">
    <source>
        <dbReference type="ARBA" id="ARBA00023163"/>
    </source>
</evidence>
<dbReference type="Pfam" id="PF01325">
    <property type="entry name" value="Fe_dep_repress"/>
    <property type="match status" value="1"/>
</dbReference>
<dbReference type="PROSITE" id="PS50944">
    <property type="entry name" value="HTH_DTXR"/>
    <property type="match status" value="1"/>
</dbReference>
<evidence type="ECO:0000313" key="7">
    <source>
        <dbReference type="Proteomes" id="UP000671913"/>
    </source>
</evidence>
<dbReference type="SUPFAM" id="SSF46785">
    <property type="entry name" value="Winged helix' DNA-binding domain"/>
    <property type="match status" value="1"/>
</dbReference>
<evidence type="ECO:0000256" key="3">
    <source>
        <dbReference type="ARBA" id="ARBA00023125"/>
    </source>
</evidence>
<evidence type="ECO:0000313" key="6">
    <source>
        <dbReference type="EMBL" id="QSZ28072.1"/>
    </source>
</evidence>
<dbReference type="EMBL" id="CP060096">
    <property type="protein sequence ID" value="QSZ28072.1"/>
    <property type="molecule type" value="Genomic_DNA"/>
</dbReference>
<gene>
    <name evidence="6" type="ORF">ACETAC_04240</name>
</gene>
<evidence type="ECO:0000259" key="5">
    <source>
        <dbReference type="PROSITE" id="PS50944"/>
    </source>
</evidence>
<reference evidence="6" key="1">
    <citation type="submission" date="2020-08" db="EMBL/GenBank/DDBJ databases">
        <title>Genomic insights into the carbon and energy metabolism of the first obligate autotrophic acetogenic bacterium Aceticella autotrophica gen. nov., sp. nov.</title>
        <authorList>
            <person name="Toshchakov S.V."/>
            <person name="Elcheninov A.G."/>
            <person name="Kublanov I.V."/>
            <person name="Frolov E.N."/>
            <person name="Lebedinsky A.V."/>
        </authorList>
    </citation>
    <scope>NUCLEOTIDE SEQUENCE</scope>
    <source>
        <strain evidence="6">3443-3Ac</strain>
    </source>
</reference>
<evidence type="ECO:0000256" key="2">
    <source>
        <dbReference type="ARBA" id="ARBA00023015"/>
    </source>
</evidence>
<protein>
    <submittedName>
        <fullName evidence="6">Metal-dependent transcriptional regulator</fullName>
    </submittedName>
</protein>
<accession>A0A975AX24</accession>
<evidence type="ECO:0000256" key="1">
    <source>
        <dbReference type="ARBA" id="ARBA00007871"/>
    </source>
</evidence>
<dbReference type="PANTHER" id="PTHR33238">
    <property type="entry name" value="IRON (METAL) DEPENDENT REPRESSOR, DTXR FAMILY"/>
    <property type="match status" value="1"/>
</dbReference>
<dbReference type="InterPro" id="IPR050536">
    <property type="entry name" value="DtxR_MntR_Metal-Reg"/>
</dbReference>
<dbReference type="GO" id="GO:0003677">
    <property type="term" value="F:DNA binding"/>
    <property type="evidence" value="ECO:0007669"/>
    <property type="project" value="UniProtKB-KW"/>
</dbReference>
<dbReference type="RefSeq" id="WP_284680808.1">
    <property type="nucleotide sequence ID" value="NZ_CP060096.1"/>
</dbReference>
<dbReference type="InterPro" id="IPR036388">
    <property type="entry name" value="WH-like_DNA-bd_sf"/>
</dbReference>
<dbReference type="KEGG" id="aaut:ACETAC_04240"/>
<keyword evidence="2" id="KW-0805">Transcription regulation</keyword>
<dbReference type="InterPro" id="IPR036421">
    <property type="entry name" value="Fe_dep_repressor_sf"/>
</dbReference>
<dbReference type="GO" id="GO:0046983">
    <property type="term" value="F:protein dimerization activity"/>
    <property type="evidence" value="ECO:0007669"/>
    <property type="project" value="InterPro"/>
</dbReference>
<keyword evidence="3" id="KW-0238">DNA-binding</keyword>
<comment type="similarity">
    <text evidence="1">Belongs to the DtxR/MntR family.</text>
</comment>
<dbReference type="Gene3D" id="1.10.10.10">
    <property type="entry name" value="Winged helix-like DNA-binding domain superfamily/Winged helix DNA-binding domain"/>
    <property type="match status" value="1"/>
</dbReference>
<sequence>MEETEKFYTVRGYQLLEQNKKLLTSAMEDYLEMIYRKSLNVGYIRINTLSELLNVKAPSATKMIQRLSKLGLIEYQKYGTIRLTENGSIIGKFLLERHNSIETFLKNLGVADDLLVETELIEHNISVNTLYRFKLFNKFLKDNPDIKMKYEQYVSIYFKKDKYGID</sequence>
<dbReference type="InterPro" id="IPR022687">
    <property type="entry name" value="HTH_DTXR"/>
</dbReference>
<name>A0A975AX24_9THEO</name>
<dbReference type="Pfam" id="PF02742">
    <property type="entry name" value="Fe_dep_repr_C"/>
    <property type="match status" value="1"/>
</dbReference>
<dbReference type="SUPFAM" id="SSF47979">
    <property type="entry name" value="Iron-dependent repressor protein, dimerization domain"/>
    <property type="match status" value="1"/>
</dbReference>